<protein>
    <submittedName>
        <fullName evidence="4">WH2 domain-containing protein</fullName>
    </submittedName>
</protein>
<feature type="compositionally biased region" description="Polar residues" evidence="1">
    <location>
        <begin position="244"/>
        <end position="253"/>
    </location>
</feature>
<evidence type="ECO:0000313" key="3">
    <source>
        <dbReference type="Proteomes" id="UP000050761"/>
    </source>
</evidence>
<accession>A0A3P7U8X4</accession>
<dbReference type="Proteomes" id="UP000050761">
    <property type="component" value="Unassembled WGS sequence"/>
</dbReference>
<feature type="region of interest" description="Disordered" evidence="1">
    <location>
        <begin position="533"/>
        <end position="554"/>
    </location>
</feature>
<feature type="region of interest" description="Disordered" evidence="1">
    <location>
        <begin position="105"/>
        <end position="162"/>
    </location>
</feature>
<dbReference type="AlphaFoldDB" id="A0A183F2W7"/>
<name>A0A183F2W7_HELPZ</name>
<keyword evidence="3" id="KW-1185">Reference proteome</keyword>
<feature type="region of interest" description="Disordered" evidence="1">
    <location>
        <begin position="678"/>
        <end position="745"/>
    </location>
</feature>
<feature type="region of interest" description="Disordered" evidence="1">
    <location>
        <begin position="595"/>
        <end position="639"/>
    </location>
</feature>
<feature type="compositionally biased region" description="Low complexity" evidence="1">
    <location>
        <begin position="607"/>
        <end position="635"/>
    </location>
</feature>
<sequence length="792" mass="86448">KDEVDANTRASPHVHEVIHYSPHGTVRASTFSPPPDSDMPYVERKSNIVLNDSTGYKTIRVTMFDGTVGRSKAPLLSEVFATPAYTPTADESATPDLILNKGLEKSASVVTAPPKTSASTPTPKRPSQGPAGPSVAANKPQSLASTSPLLKKPSEQPFPDDIGEMRKAAEITRDYETLKVKFDLWQALQSRSRNSSEARQLHMELIQQHDSLMKKLQQVTDTVPSAKKRPSIATDTFSPRYMAGSSNTLSQLSRPPKSLEPRRQIANRAQHPPSAAPPSQHSLSPTASTSSEDTERSLVISRTSRSITTDRATAVVTRREEEKRDKKKTHARREQVASVDALSRKEERERALQRIVEEVNELKRKEHELREISGSLAVRPRRPAPTLAIPTRKDVVEHHAVRRSDGVPRPSPQKAFHQRTPSDGNNNSVRTSSTTPTGSSPIVRRNNHVTTKPRIVHHKKVYDSPRSSEVMYGTWSGTNPFVPQGRHPQGMQKQKLEKVEKYRPFTPPLSKSSQSLISPGISKESFTLPRTLQASSSSLHPQLNAQSRTDKTSPKLPVAALRAFPFDTPGSPSPPLTPNTESNIRKVKEAVRQQTLGHKGGKSLLQSETSSSDGSRSTIRTSTGGSSQGSASRTSANTVEITNNISKTLKEGLPALKKVGAPLEKSGIAVGKVIDSTRDSNTESTLRTNEYKTVYAQLPPTPPSPPPVRSPPPPPPPPPSLLGHLASREPPAVRSLPHSTSLVSTRDLEYQKAKLKPAAATERPVAPLDVRDSLMAEIRNAGGLRALRRTQS</sequence>
<dbReference type="EMBL" id="UZAH01000363">
    <property type="protein sequence ID" value="VDO18887.1"/>
    <property type="molecule type" value="Genomic_DNA"/>
</dbReference>
<reference evidence="2 3" key="1">
    <citation type="submission" date="2018-11" db="EMBL/GenBank/DDBJ databases">
        <authorList>
            <consortium name="Pathogen Informatics"/>
        </authorList>
    </citation>
    <scope>NUCLEOTIDE SEQUENCE [LARGE SCALE GENOMIC DNA]</scope>
</reference>
<dbReference type="WBParaSite" id="HPBE_0000050401-mRNA-1">
    <property type="protein sequence ID" value="HPBE_0000050401-mRNA-1"/>
    <property type="gene ID" value="HPBE_0000050401"/>
</dbReference>
<evidence type="ECO:0000313" key="4">
    <source>
        <dbReference type="WBParaSite" id="HPBE_0000050401-mRNA-1"/>
    </source>
</evidence>
<feature type="compositionally biased region" description="Pro residues" evidence="1">
    <location>
        <begin position="699"/>
        <end position="720"/>
    </location>
</feature>
<feature type="compositionally biased region" description="Low complexity" evidence="1">
    <location>
        <begin position="269"/>
        <end position="285"/>
    </location>
</feature>
<dbReference type="OrthoDB" id="5857858at2759"/>
<feature type="region of interest" description="Disordered" evidence="1">
    <location>
        <begin position="563"/>
        <end position="582"/>
    </location>
</feature>
<evidence type="ECO:0000256" key="1">
    <source>
        <dbReference type="SAM" id="MobiDB-lite"/>
    </source>
</evidence>
<feature type="compositionally biased region" description="Low complexity" evidence="1">
    <location>
        <begin position="431"/>
        <end position="441"/>
    </location>
</feature>
<feature type="compositionally biased region" description="Low complexity" evidence="1">
    <location>
        <begin position="111"/>
        <end position="122"/>
    </location>
</feature>
<organism evidence="3 4">
    <name type="scientific">Heligmosomoides polygyrus</name>
    <name type="common">Parasitic roundworm</name>
    <dbReference type="NCBI Taxonomy" id="6339"/>
    <lineage>
        <taxon>Eukaryota</taxon>
        <taxon>Metazoa</taxon>
        <taxon>Ecdysozoa</taxon>
        <taxon>Nematoda</taxon>
        <taxon>Chromadorea</taxon>
        <taxon>Rhabditida</taxon>
        <taxon>Rhabditina</taxon>
        <taxon>Rhabditomorpha</taxon>
        <taxon>Strongyloidea</taxon>
        <taxon>Heligmosomidae</taxon>
        <taxon>Heligmosomoides</taxon>
    </lineage>
</organism>
<accession>A0A183F2W7</accession>
<gene>
    <name evidence="2" type="ORF">HPBE_LOCUS505</name>
</gene>
<feature type="compositionally biased region" description="Polar residues" evidence="1">
    <location>
        <begin position="139"/>
        <end position="148"/>
    </location>
</feature>
<feature type="compositionally biased region" description="Polar residues" evidence="1">
    <location>
        <begin position="419"/>
        <end position="430"/>
    </location>
</feature>
<feature type="region of interest" description="Disordered" evidence="1">
    <location>
        <begin position="401"/>
        <end position="450"/>
    </location>
</feature>
<feature type="compositionally biased region" description="Polar residues" evidence="1">
    <location>
        <begin position="533"/>
        <end position="547"/>
    </location>
</feature>
<evidence type="ECO:0000313" key="2">
    <source>
        <dbReference type="EMBL" id="VDO18887.1"/>
    </source>
</evidence>
<feature type="region of interest" description="Disordered" evidence="1">
    <location>
        <begin position="221"/>
        <end position="348"/>
    </location>
</feature>
<feature type="region of interest" description="Disordered" evidence="1">
    <location>
        <begin position="1"/>
        <end position="39"/>
    </location>
</feature>
<proteinExistence type="predicted"/>
<reference evidence="4" key="2">
    <citation type="submission" date="2019-09" db="UniProtKB">
        <authorList>
            <consortium name="WormBaseParasite"/>
        </authorList>
    </citation>
    <scope>IDENTIFICATION</scope>
</reference>